<feature type="region of interest" description="Disordered" evidence="1">
    <location>
        <begin position="1"/>
        <end position="23"/>
    </location>
</feature>
<dbReference type="EMBL" id="BOPB01000020">
    <property type="protein sequence ID" value="GIJ22983.1"/>
    <property type="molecule type" value="Genomic_DNA"/>
</dbReference>
<organism evidence="2 3">
    <name type="scientific">Micromonospora lutea</name>
    <dbReference type="NCBI Taxonomy" id="419825"/>
    <lineage>
        <taxon>Bacteria</taxon>
        <taxon>Bacillati</taxon>
        <taxon>Actinomycetota</taxon>
        <taxon>Actinomycetes</taxon>
        <taxon>Micromonosporales</taxon>
        <taxon>Micromonosporaceae</taxon>
        <taxon>Micromonospora</taxon>
    </lineage>
</organism>
<reference evidence="2 3" key="1">
    <citation type="submission" date="2021-01" db="EMBL/GenBank/DDBJ databases">
        <title>Whole genome shotgun sequence of Verrucosispora lutea NBRC 106530.</title>
        <authorList>
            <person name="Komaki H."/>
            <person name="Tamura T."/>
        </authorList>
    </citation>
    <scope>NUCLEOTIDE SEQUENCE [LARGE SCALE GENOMIC DNA]</scope>
    <source>
        <strain evidence="2 3">NBRC 106530</strain>
    </source>
</reference>
<name>A0ABQ4IZ15_9ACTN</name>
<accession>A0ABQ4IZ15</accession>
<sequence length="68" mass="7218">MTVAPDVGPPHLPDCGEGQPHLRLSVTPTATTNARTEMPARDSSWNRERHVACQGQCGAGPTKESDHG</sequence>
<evidence type="ECO:0000313" key="3">
    <source>
        <dbReference type="Proteomes" id="UP000643165"/>
    </source>
</evidence>
<keyword evidence="3" id="KW-1185">Reference proteome</keyword>
<evidence type="ECO:0000313" key="2">
    <source>
        <dbReference type="EMBL" id="GIJ22983.1"/>
    </source>
</evidence>
<gene>
    <name evidence="2" type="ORF">Vlu01_36070</name>
</gene>
<comment type="caution">
    <text evidence="2">The sequence shown here is derived from an EMBL/GenBank/DDBJ whole genome shotgun (WGS) entry which is preliminary data.</text>
</comment>
<dbReference type="Proteomes" id="UP000643165">
    <property type="component" value="Unassembled WGS sequence"/>
</dbReference>
<feature type="compositionally biased region" description="Basic and acidic residues" evidence="1">
    <location>
        <begin position="38"/>
        <end position="47"/>
    </location>
</feature>
<evidence type="ECO:0000256" key="1">
    <source>
        <dbReference type="SAM" id="MobiDB-lite"/>
    </source>
</evidence>
<proteinExistence type="predicted"/>
<protein>
    <submittedName>
        <fullName evidence="2">Uncharacterized protein</fullName>
    </submittedName>
</protein>
<feature type="region of interest" description="Disordered" evidence="1">
    <location>
        <begin position="28"/>
        <end position="47"/>
    </location>
</feature>